<gene>
    <name evidence="1" type="ORF">FMM05_15105</name>
</gene>
<name>A0A552UXT8_9FLAO</name>
<accession>A0A552UXT8</accession>
<reference evidence="1 2" key="1">
    <citation type="submission" date="2019-07" db="EMBL/GenBank/DDBJ databases">
        <title>Flavobacterium sp. nov., isolated from glacier ice.</title>
        <authorList>
            <person name="Liu Q."/>
            <person name="Xin Y.-H."/>
        </authorList>
    </citation>
    <scope>NUCLEOTIDE SEQUENCE [LARGE SCALE GENOMIC DNA]</scope>
    <source>
        <strain evidence="1 2">ZT4R6</strain>
    </source>
</reference>
<sequence>MKKKNALPLFALILFSVTLTGMGQYLLTNPVKHNTSIYATTDNENDAYADAETQQGTTQPMFPVNYGLHAEFQDEASETKKLVKQ</sequence>
<evidence type="ECO:0000313" key="2">
    <source>
        <dbReference type="Proteomes" id="UP000320643"/>
    </source>
</evidence>
<dbReference type="Proteomes" id="UP000320643">
    <property type="component" value="Unassembled WGS sequence"/>
</dbReference>
<protein>
    <submittedName>
        <fullName evidence="1">Uncharacterized protein</fullName>
    </submittedName>
</protein>
<proteinExistence type="predicted"/>
<evidence type="ECO:0000313" key="1">
    <source>
        <dbReference type="EMBL" id="TRW23022.1"/>
    </source>
</evidence>
<dbReference type="AlphaFoldDB" id="A0A552UXT8"/>
<dbReference type="EMBL" id="VJVZ01000010">
    <property type="protein sequence ID" value="TRW23022.1"/>
    <property type="molecule type" value="Genomic_DNA"/>
</dbReference>
<comment type="caution">
    <text evidence="1">The sequence shown here is derived from an EMBL/GenBank/DDBJ whole genome shotgun (WGS) entry which is preliminary data.</text>
</comment>
<dbReference type="RefSeq" id="WP_143374237.1">
    <property type="nucleotide sequence ID" value="NZ_VJVZ01000010.1"/>
</dbReference>
<organism evidence="1 2">
    <name type="scientific">Flavobacterium zepuense</name>
    <dbReference type="NCBI Taxonomy" id="2593302"/>
    <lineage>
        <taxon>Bacteria</taxon>
        <taxon>Pseudomonadati</taxon>
        <taxon>Bacteroidota</taxon>
        <taxon>Flavobacteriia</taxon>
        <taxon>Flavobacteriales</taxon>
        <taxon>Flavobacteriaceae</taxon>
        <taxon>Flavobacterium</taxon>
    </lineage>
</organism>
<keyword evidence="2" id="KW-1185">Reference proteome</keyword>